<feature type="region of interest" description="Disordered" evidence="1">
    <location>
        <begin position="148"/>
        <end position="169"/>
    </location>
</feature>
<reference evidence="4" key="1">
    <citation type="submission" date="2023-12" db="EMBL/GenBank/DDBJ databases">
        <title>Novel species in genus Nocardioides.</title>
        <authorList>
            <person name="Zhou H."/>
        </authorList>
    </citation>
    <scope>NUCLEOTIDE SEQUENCE [LARGE SCALE GENOMIC DNA]</scope>
    <source>
        <strain evidence="4">HM61</strain>
    </source>
</reference>
<dbReference type="EMBL" id="CP141059">
    <property type="protein sequence ID" value="WQQ27731.1"/>
    <property type="molecule type" value="Genomic_DNA"/>
</dbReference>
<name>A0ABZ0ZTT3_9ACTN</name>
<gene>
    <name evidence="3" type="ORF">SHK19_05720</name>
</gene>
<dbReference type="SMART" id="SM00507">
    <property type="entry name" value="HNHc"/>
    <property type="match status" value="1"/>
</dbReference>
<organism evidence="3 4">
    <name type="scientific">Nocardioides bizhenqiangii</name>
    <dbReference type="NCBI Taxonomy" id="3095076"/>
    <lineage>
        <taxon>Bacteria</taxon>
        <taxon>Bacillati</taxon>
        <taxon>Actinomycetota</taxon>
        <taxon>Actinomycetes</taxon>
        <taxon>Propionibacteriales</taxon>
        <taxon>Nocardioidaceae</taxon>
        <taxon>Nocardioides</taxon>
    </lineage>
</organism>
<accession>A0ABZ0ZTT3</accession>
<dbReference type="RefSeq" id="WP_322938079.1">
    <property type="nucleotide sequence ID" value="NZ_CP141059.1"/>
</dbReference>
<evidence type="ECO:0000259" key="2">
    <source>
        <dbReference type="SMART" id="SM00507"/>
    </source>
</evidence>
<proteinExistence type="predicted"/>
<evidence type="ECO:0000313" key="3">
    <source>
        <dbReference type="EMBL" id="WQQ27731.1"/>
    </source>
</evidence>
<dbReference type="Proteomes" id="UP001327225">
    <property type="component" value="Chromosome"/>
</dbReference>
<keyword evidence="3" id="KW-0540">Nuclease</keyword>
<dbReference type="GO" id="GO:0004519">
    <property type="term" value="F:endonuclease activity"/>
    <property type="evidence" value="ECO:0007669"/>
    <property type="project" value="UniProtKB-KW"/>
</dbReference>
<evidence type="ECO:0000313" key="4">
    <source>
        <dbReference type="Proteomes" id="UP001327225"/>
    </source>
</evidence>
<keyword evidence="4" id="KW-1185">Reference proteome</keyword>
<dbReference type="CDD" id="cd00085">
    <property type="entry name" value="HNHc"/>
    <property type="match status" value="1"/>
</dbReference>
<dbReference type="Pfam" id="PF01844">
    <property type="entry name" value="HNH"/>
    <property type="match status" value="1"/>
</dbReference>
<keyword evidence="3" id="KW-0255">Endonuclease</keyword>
<protein>
    <submittedName>
        <fullName evidence="3">HNH endonuclease signature motif containing protein</fullName>
    </submittedName>
</protein>
<feature type="compositionally biased region" description="Basic and acidic residues" evidence="1">
    <location>
        <begin position="155"/>
        <end position="169"/>
    </location>
</feature>
<feature type="domain" description="HNH nuclease" evidence="2">
    <location>
        <begin position="86"/>
        <end position="142"/>
    </location>
</feature>
<dbReference type="InterPro" id="IPR003615">
    <property type="entry name" value="HNH_nuc"/>
</dbReference>
<evidence type="ECO:0000256" key="1">
    <source>
        <dbReference type="SAM" id="MobiDB-lite"/>
    </source>
</evidence>
<dbReference type="InterPro" id="IPR002711">
    <property type="entry name" value="HNH"/>
</dbReference>
<keyword evidence="3" id="KW-0378">Hydrolase</keyword>
<sequence>MVRRKHTKEMLEPLVAEATSVAGVLRMLGLRPNGGAHAHISRTIKAFGIDTSHFQRYNPVSVPPRLTPEQILVRREPGRQREKPHMLKRALIESGVPYQCVMCGNTGTWRGLPLTLEVDHIDGDFYNNEAANLRFLCPNCHRLTPNFAGRGKGRFSHEGRAGNREKPSA</sequence>